<dbReference type="PANTHER" id="PTHR34773">
    <property type="entry name" value="FLAGELLAR SECRETION CHAPERONE FLIS"/>
    <property type="match status" value="1"/>
</dbReference>
<evidence type="ECO:0000256" key="3">
    <source>
        <dbReference type="ARBA" id="ARBA00022490"/>
    </source>
</evidence>
<evidence type="ECO:0000313" key="7">
    <source>
        <dbReference type="EMBL" id="EES52965.1"/>
    </source>
</evidence>
<dbReference type="Proteomes" id="UP000009374">
    <property type="component" value="Unassembled WGS sequence"/>
</dbReference>
<dbReference type="GO" id="GO:0044780">
    <property type="term" value="P:bacterial-type flagellum assembly"/>
    <property type="evidence" value="ECO:0007669"/>
    <property type="project" value="InterPro"/>
</dbReference>
<keyword evidence="7" id="KW-0282">Flagellum</keyword>
<proteinExistence type="inferred from homology"/>
<dbReference type="Pfam" id="PF02561">
    <property type="entry name" value="FliS"/>
    <property type="match status" value="1"/>
</dbReference>
<dbReference type="SUPFAM" id="SSF101116">
    <property type="entry name" value="Flagellar export chaperone FliS"/>
    <property type="match status" value="1"/>
</dbReference>
<dbReference type="NCBIfam" id="TIGR00208">
    <property type="entry name" value="fliS"/>
    <property type="match status" value="1"/>
</dbReference>
<dbReference type="EMBL" id="GG693870">
    <property type="protein sequence ID" value="EES52965.1"/>
    <property type="molecule type" value="Genomic_DNA"/>
</dbReference>
<evidence type="ECO:0000313" key="8">
    <source>
        <dbReference type="Proteomes" id="UP000009374"/>
    </source>
</evidence>
<organism evidence="7 8">
    <name type="scientific">Leptospirillum ferrodiazotrophum</name>
    <dbReference type="NCBI Taxonomy" id="412449"/>
    <lineage>
        <taxon>Bacteria</taxon>
        <taxon>Pseudomonadati</taxon>
        <taxon>Nitrospirota</taxon>
        <taxon>Nitrospiria</taxon>
        <taxon>Nitrospirales</taxon>
        <taxon>Nitrospiraceae</taxon>
        <taxon>Leptospirillum</taxon>
    </lineage>
</organism>
<feature type="region of interest" description="Disordered" evidence="6">
    <location>
        <begin position="120"/>
        <end position="150"/>
    </location>
</feature>
<feature type="compositionally biased region" description="Low complexity" evidence="6">
    <location>
        <begin position="120"/>
        <end position="133"/>
    </location>
</feature>
<evidence type="ECO:0000256" key="4">
    <source>
        <dbReference type="ARBA" id="ARBA00022795"/>
    </source>
</evidence>
<keyword evidence="4" id="KW-1005">Bacterial flagellum biogenesis</keyword>
<dbReference type="InterPro" id="IPR003713">
    <property type="entry name" value="FliS"/>
</dbReference>
<name>C6HWI9_9BACT</name>
<evidence type="ECO:0000256" key="5">
    <source>
        <dbReference type="ARBA" id="ARBA00023186"/>
    </source>
</evidence>
<keyword evidence="7" id="KW-0969">Cilium</keyword>
<dbReference type="GO" id="GO:0005829">
    <property type="term" value="C:cytosol"/>
    <property type="evidence" value="ECO:0007669"/>
    <property type="project" value="UniProtKB-SubCell"/>
</dbReference>
<dbReference type="GO" id="GO:0071973">
    <property type="term" value="P:bacterial-type flagellum-dependent cell motility"/>
    <property type="evidence" value="ECO:0007669"/>
    <property type="project" value="TreeGrafter"/>
</dbReference>
<gene>
    <name evidence="7" type="ORF">UBAL3_80630023</name>
</gene>
<keyword evidence="3" id="KW-0963">Cytoplasm</keyword>
<dbReference type="AlphaFoldDB" id="C6HWI9"/>
<keyword evidence="5" id="KW-0143">Chaperone</keyword>
<protein>
    <submittedName>
        <fullName evidence="7">Flagellar protein FliS</fullName>
    </submittedName>
</protein>
<dbReference type="PANTHER" id="PTHR34773:SF1">
    <property type="entry name" value="FLAGELLAR SECRETION CHAPERONE FLIS"/>
    <property type="match status" value="1"/>
</dbReference>
<evidence type="ECO:0000256" key="6">
    <source>
        <dbReference type="SAM" id="MobiDB-lite"/>
    </source>
</evidence>
<keyword evidence="7" id="KW-0966">Cell projection</keyword>
<evidence type="ECO:0000256" key="1">
    <source>
        <dbReference type="ARBA" id="ARBA00004514"/>
    </source>
</evidence>
<evidence type="ECO:0000256" key="2">
    <source>
        <dbReference type="ARBA" id="ARBA00008787"/>
    </source>
</evidence>
<reference evidence="7 8" key="1">
    <citation type="journal article" date="2009" name="Appl. Environ. Microbiol.">
        <title>Community genomic and proteomic analyses of chemoautotrophic iron-oxidizing "Leptospirillum rubarum" (Group II) and "Leptospirillum ferrodiazotrophum" (Group III) bacteria in acid mine drainage biofilms.</title>
        <authorList>
            <person name="Goltsman D.S."/>
            <person name="Denef V.J."/>
            <person name="Singer S.W."/>
            <person name="VerBerkmoes N.C."/>
            <person name="Lefsrud M."/>
            <person name="Mueller R.S."/>
            <person name="Dick G.J."/>
            <person name="Sun C.L."/>
            <person name="Wheeler K.E."/>
            <person name="Zemla A."/>
            <person name="Baker B.J."/>
            <person name="Hauser L."/>
            <person name="Land M."/>
            <person name="Shah M.B."/>
            <person name="Thelen M.P."/>
            <person name="Hettich R.L."/>
            <person name="Banfield J.F."/>
        </authorList>
    </citation>
    <scope>NUCLEOTIDE SEQUENCE [LARGE SCALE GENOMIC DNA]</scope>
</reference>
<dbReference type="InterPro" id="IPR036584">
    <property type="entry name" value="FliS_sf"/>
</dbReference>
<dbReference type="CDD" id="cd16098">
    <property type="entry name" value="FliS"/>
    <property type="match status" value="1"/>
</dbReference>
<dbReference type="Gene3D" id="1.20.120.340">
    <property type="entry name" value="Flagellar protein FliS"/>
    <property type="match status" value="1"/>
</dbReference>
<comment type="subcellular location">
    <subcellularLocation>
        <location evidence="1">Cytoplasm</location>
        <location evidence="1">Cytosol</location>
    </subcellularLocation>
</comment>
<keyword evidence="8" id="KW-1185">Reference proteome</keyword>
<comment type="similarity">
    <text evidence="2">Belongs to the FliS family.</text>
</comment>
<sequence>MNAYAAATYRETLERTLPPADLLIRLYEGSVRLVDMMKEAMVNGDIPRRSDAVNRLTGILSELASAVDGQEPRELSDSLVSLYLFLIQEVTLANVAGEVERLGPVREILVDLLGTWKTAASSSRGGSLPSSPANAFPEGEIPRRNLSVRG</sequence>
<accession>C6HWI9</accession>